<dbReference type="CDD" id="cd02570">
    <property type="entry name" value="PseudoU_synth_EcTruA"/>
    <property type="match status" value="1"/>
</dbReference>
<keyword evidence="3 4" id="KW-0413">Isomerase</keyword>
<protein>
    <recommendedName>
        <fullName evidence="4">tRNA pseudouridine synthase A</fullName>
        <ecNumber evidence="4">5.4.99.12</ecNumber>
    </recommendedName>
    <alternativeName>
        <fullName evidence="4">tRNA pseudouridine(38-40) synthase</fullName>
    </alternativeName>
    <alternativeName>
        <fullName evidence="4">tRNA pseudouridylate synthase I</fullName>
    </alternativeName>
    <alternativeName>
        <fullName evidence="4">tRNA-uridine isomerase I</fullName>
    </alternativeName>
</protein>
<keyword evidence="8" id="KW-1185">Reference proteome</keyword>
<evidence type="ECO:0000256" key="3">
    <source>
        <dbReference type="ARBA" id="ARBA00023235"/>
    </source>
</evidence>
<organism evidence="7 8">
    <name type="scientific">Paraclostridium sordellii</name>
    <name type="common">Clostridium sordellii</name>
    <dbReference type="NCBI Taxonomy" id="1505"/>
    <lineage>
        <taxon>Bacteria</taxon>
        <taxon>Bacillati</taxon>
        <taxon>Bacillota</taxon>
        <taxon>Clostridia</taxon>
        <taxon>Peptostreptococcales</taxon>
        <taxon>Peptostreptococcaceae</taxon>
        <taxon>Paraclostridium</taxon>
    </lineage>
</organism>
<dbReference type="EC" id="5.4.99.12" evidence="4"/>
<dbReference type="Gene3D" id="3.30.70.660">
    <property type="entry name" value="Pseudouridine synthase I, catalytic domain, C-terminal subdomain"/>
    <property type="match status" value="1"/>
</dbReference>
<feature type="binding site" evidence="4">
    <location>
        <position position="110"/>
    </location>
    <ligand>
        <name>substrate</name>
    </ligand>
</feature>
<feature type="active site" description="Nucleophile" evidence="4">
    <location>
        <position position="52"/>
    </location>
</feature>
<dbReference type="PANTHER" id="PTHR11142:SF0">
    <property type="entry name" value="TRNA PSEUDOURIDINE SYNTHASE-LIKE 1"/>
    <property type="match status" value="1"/>
</dbReference>
<dbReference type="Gene3D" id="3.30.70.580">
    <property type="entry name" value="Pseudouridine synthase I, catalytic domain, N-terminal subdomain"/>
    <property type="match status" value="1"/>
</dbReference>
<gene>
    <name evidence="7" type="primary">truA1</name>
    <name evidence="4" type="synonym">truA</name>
    <name evidence="7" type="ORF">ATCC9714_00761</name>
</gene>
<dbReference type="NCBIfam" id="TIGR00071">
    <property type="entry name" value="hisT_truA"/>
    <property type="match status" value="1"/>
</dbReference>
<keyword evidence="2 4" id="KW-0819">tRNA processing</keyword>
<dbReference type="PIRSF" id="PIRSF001430">
    <property type="entry name" value="tRNA_psdUrid_synth"/>
    <property type="match status" value="1"/>
</dbReference>
<evidence type="ECO:0000256" key="2">
    <source>
        <dbReference type="ARBA" id="ARBA00022694"/>
    </source>
</evidence>
<dbReference type="InterPro" id="IPR001406">
    <property type="entry name" value="PsdUridine_synth_TruA"/>
</dbReference>
<dbReference type="PANTHER" id="PTHR11142">
    <property type="entry name" value="PSEUDOURIDYLATE SYNTHASE"/>
    <property type="match status" value="1"/>
</dbReference>
<dbReference type="Proteomes" id="UP000032811">
    <property type="component" value="Chromosome 1"/>
</dbReference>
<evidence type="ECO:0000313" key="8">
    <source>
        <dbReference type="Proteomes" id="UP000032811"/>
    </source>
</evidence>
<comment type="catalytic activity">
    <reaction evidence="4 5">
        <text>uridine(38/39/40) in tRNA = pseudouridine(38/39/40) in tRNA</text>
        <dbReference type="Rhea" id="RHEA:22376"/>
        <dbReference type="Rhea" id="RHEA-COMP:10085"/>
        <dbReference type="Rhea" id="RHEA-COMP:10087"/>
        <dbReference type="ChEBI" id="CHEBI:65314"/>
        <dbReference type="ChEBI" id="CHEBI:65315"/>
        <dbReference type="EC" id="5.4.99.12"/>
    </reaction>
</comment>
<dbReference type="EMBL" id="LN679998">
    <property type="protein sequence ID" value="CEJ72188.1"/>
    <property type="molecule type" value="Genomic_DNA"/>
</dbReference>
<name>A0ABP1XMW9_PARSO</name>
<dbReference type="SUPFAM" id="SSF55120">
    <property type="entry name" value="Pseudouridine synthase"/>
    <property type="match status" value="1"/>
</dbReference>
<evidence type="ECO:0000256" key="5">
    <source>
        <dbReference type="RuleBase" id="RU003792"/>
    </source>
</evidence>
<dbReference type="RefSeq" id="WP_057545378.1">
    <property type="nucleotide sequence ID" value="NZ_CDNJ01000004.1"/>
</dbReference>
<feature type="domain" description="Pseudouridine synthase I TruA alpha/beta" evidence="6">
    <location>
        <begin position="8"/>
        <end position="103"/>
    </location>
</feature>
<sequence length="243" mass="27350">MRNIKLTIQYNGKNYCGWQKQNDSLGIQGTIEQAIKEITNEDVKITGSGRTDAGVHALGQVANFNTETSIPVENIPNALNSKLPKDISIISAEEMPLDFHSRYCAKGKTYRYMIYNNPYRTPIYNNISYFVKYDLDLEKMKKEAKSLIGTYDFKGFMSSGSSVKDTVRTIYDIQIIKQEDLIVIEVQGNGFLYNMVRIIVGTLVDIGRGRINSDMSSIIESKSRSMAGHTAPAQGLFLKKVDY</sequence>
<dbReference type="InterPro" id="IPR020094">
    <property type="entry name" value="TruA/RsuA/RluB/E/F_N"/>
</dbReference>
<comment type="function">
    <text evidence="4">Formation of pseudouridine at positions 38, 39 and 40 in the anticodon stem and loop of transfer RNAs.</text>
</comment>
<dbReference type="InterPro" id="IPR020097">
    <property type="entry name" value="PsdUridine_synth_TruA_a/b_dom"/>
</dbReference>
<evidence type="ECO:0000256" key="1">
    <source>
        <dbReference type="ARBA" id="ARBA00009375"/>
    </source>
</evidence>
<dbReference type="GO" id="GO:0160147">
    <property type="term" value="F:tRNA pseudouridine(38-40) synthase activity"/>
    <property type="evidence" value="ECO:0007669"/>
    <property type="project" value="UniProtKB-EC"/>
</dbReference>
<dbReference type="InterPro" id="IPR020095">
    <property type="entry name" value="PsdUridine_synth_TruA_C"/>
</dbReference>
<accession>A0ABP1XMW9</accession>
<dbReference type="HAMAP" id="MF_00171">
    <property type="entry name" value="TruA"/>
    <property type="match status" value="1"/>
</dbReference>
<comment type="subunit">
    <text evidence="4">Homodimer.</text>
</comment>
<reference evidence="7 8" key="1">
    <citation type="submission" date="2014-11" db="EMBL/GenBank/DDBJ databases">
        <authorList>
            <person name="Aslett M.A."/>
            <person name="De Silva N."/>
        </authorList>
    </citation>
    <scope>NUCLEOTIDE SEQUENCE [LARGE SCALE GENOMIC DNA]</scope>
    <source>
        <strain evidence="7 8">ATCC9714</strain>
    </source>
</reference>
<evidence type="ECO:0000256" key="4">
    <source>
        <dbReference type="HAMAP-Rule" id="MF_00171"/>
    </source>
</evidence>
<evidence type="ECO:0000259" key="6">
    <source>
        <dbReference type="Pfam" id="PF01416"/>
    </source>
</evidence>
<proteinExistence type="inferred from homology"/>
<evidence type="ECO:0000313" key="7">
    <source>
        <dbReference type="EMBL" id="CEJ72188.1"/>
    </source>
</evidence>
<dbReference type="GeneID" id="97535956"/>
<feature type="domain" description="Pseudouridine synthase I TruA alpha/beta" evidence="6">
    <location>
        <begin position="144"/>
        <end position="243"/>
    </location>
</feature>
<dbReference type="Pfam" id="PF01416">
    <property type="entry name" value="PseudoU_synth_1"/>
    <property type="match status" value="2"/>
</dbReference>
<dbReference type="InterPro" id="IPR020103">
    <property type="entry name" value="PsdUridine_synth_cat_dom_sf"/>
</dbReference>
<comment type="similarity">
    <text evidence="1 4 5">Belongs to the tRNA pseudouridine synthase TruA family.</text>
</comment>
<comment type="caution">
    <text evidence="4">Lacks conserved residue(s) required for the propagation of feature annotation.</text>
</comment>